<dbReference type="SUPFAM" id="SSF52540">
    <property type="entry name" value="P-loop containing nucleoside triphosphate hydrolases"/>
    <property type="match status" value="1"/>
</dbReference>
<keyword evidence="6" id="KW-1185">Reference proteome</keyword>
<feature type="domain" description="DNA mismatch repair proteins mutS family" evidence="4">
    <location>
        <begin position="239"/>
        <end position="421"/>
    </location>
</feature>
<accession>A0A3S3S7I9</accession>
<keyword evidence="3" id="KW-0238">DNA-binding</keyword>
<name>A0A3S3S7I9_9FLAO</name>
<dbReference type="GO" id="GO:0006298">
    <property type="term" value="P:mismatch repair"/>
    <property type="evidence" value="ECO:0007669"/>
    <property type="project" value="InterPro"/>
</dbReference>
<organism evidence="5 6">
    <name type="scientific">Flavobacterium cerinum</name>
    <dbReference type="NCBI Taxonomy" id="2502784"/>
    <lineage>
        <taxon>Bacteria</taxon>
        <taxon>Pseudomonadati</taxon>
        <taxon>Bacteroidota</taxon>
        <taxon>Flavobacteriia</taxon>
        <taxon>Flavobacteriales</taxon>
        <taxon>Flavobacteriaceae</taxon>
        <taxon>Flavobacterium</taxon>
    </lineage>
</organism>
<keyword evidence="1" id="KW-0547">Nucleotide-binding</keyword>
<dbReference type="InterPro" id="IPR045076">
    <property type="entry name" value="MutS"/>
</dbReference>
<protein>
    <recommendedName>
        <fullName evidence="4">DNA mismatch repair proteins mutS family domain-containing protein</fullName>
    </recommendedName>
</protein>
<dbReference type="InterPro" id="IPR027417">
    <property type="entry name" value="P-loop_NTPase"/>
</dbReference>
<proteinExistence type="predicted"/>
<keyword evidence="2" id="KW-0067">ATP-binding</keyword>
<dbReference type="Pfam" id="PF00488">
    <property type="entry name" value="MutS_V"/>
    <property type="match status" value="1"/>
</dbReference>
<comment type="caution">
    <text evidence="5">The sequence shown here is derived from an EMBL/GenBank/DDBJ whole genome shotgun (WGS) entry which is preliminary data.</text>
</comment>
<dbReference type="OrthoDB" id="9802448at2"/>
<dbReference type="Proteomes" id="UP000287527">
    <property type="component" value="Unassembled WGS sequence"/>
</dbReference>
<dbReference type="AlphaFoldDB" id="A0A3S3S7I9"/>
<dbReference type="PANTHER" id="PTHR11361">
    <property type="entry name" value="DNA MISMATCH REPAIR PROTEIN MUTS FAMILY MEMBER"/>
    <property type="match status" value="1"/>
</dbReference>
<evidence type="ECO:0000313" key="6">
    <source>
        <dbReference type="Proteomes" id="UP000287527"/>
    </source>
</evidence>
<dbReference type="GO" id="GO:0005829">
    <property type="term" value="C:cytosol"/>
    <property type="evidence" value="ECO:0007669"/>
    <property type="project" value="TreeGrafter"/>
</dbReference>
<evidence type="ECO:0000259" key="4">
    <source>
        <dbReference type="SMART" id="SM00534"/>
    </source>
</evidence>
<reference evidence="5 6" key="1">
    <citation type="submission" date="2019-01" db="EMBL/GenBank/DDBJ databases">
        <title>Flavobacterium sp. nov.,isolated from freshwater.</title>
        <authorList>
            <person name="Zhang R."/>
            <person name="Du Z.-J."/>
        </authorList>
    </citation>
    <scope>NUCLEOTIDE SEQUENCE [LARGE SCALE GENOMIC DNA]</scope>
    <source>
        <strain evidence="5 6">1E403</strain>
    </source>
</reference>
<dbReference type="SMART" id="SM00534">
    <property type="entry name" value="MUTSac"/>
    <property type="match status" value="1"/>
</dbReference>
<dbReference type="EMBL" id="SBII01000014">
    <property type="protein sequence ID" value="RWW92081.1"/>
    <property type="molecule type" value="Genomic_DNA"/>
</dbReference>
<dbReference type="Gene3D" id="3.40.50.300">
    <property type="entry name" value="P-loop containing nucleotide triphosphate hydrolases"/>
    <property type="match status" value="1"/>
</dbReference>
<evidence type="ECO:0000313" key="5">
    <source>
        <dbReference type="EMBL" id="RWW92081.1"/>
    </source>
</evidence>
<sequence length="422" mass="48903">MNIKDLNINNDIVNLFDYTLNDDAKISLKKLLATPLSSKEAIIERQNILKGFLVNLKVFHNYSYSKIDFREVNYFLETFDKDTYLPKGIKLKLRLYKSKHYEYQSKCVQLIMLYHRLHNYIKNLPTAAFPKKYKSEIICIDEYFSSFRPDYYQGLIRENKFKIKHILEIISIIASKKKKLKIQEFHTIFPLFEAYLSAAIGIYTQHFSFPNIGDKGIELDNFYHPLLKAPVRNSLVTESNVILLTGPNMSGKSTLLKAIGICTYLANIGFAIPANKGSIPFYSNIDVFINLNDDLQSGYSHFMTEIINLKKVVIEARTSKKCFAIFDELFRGTNIDDALEITRTTLKGMLNFTDSLFFVSSHLHQLITMDEIQSDKISCYYLDCDLQDDTPTFTYQLKQGSSDIKIGRILFEKEKMNEYLSM</sequence>
<evidence type="ECO:0000256" key="1">
    <source>
        <dbReference type="ARBA" id="ARBA00022741"/>
    </source>
</evidence>
<gene>
    <name evidence="5" type="ORF">EPI11_16895</name>
</gene>
<evidence type="ECO:0000256" key="2">
    <source>
        <dbReference type="ARBA" id="ARBA00022840"/>
    </source>
</evidence>
<dbReference type="GO" id="GO:0140664">
    <property type="term" value="F:ATP-dependent DNA damage sensor activity"/>
    <property type="evidence" value="ECO:0007669"/>
    <property type="project" value="InterPro"/>
</dbReference>
<dbReference type="GO" id="GO:0005524">
    <property type="term" value="F:ATP binding"/>
    <property type="evidence" value="ECO:0007669"/>
    <property type="project" value="UniProtKB-KW"/>
</dbReference>
<dbReference type="RefSeq" id="WP_128391169.1">
    <property type="nucleotide sequence ID" value="NZ_SBII01000014.1"/>
</dbReference>
<dbReference type="GO" id="GO:0030983">
    <property type="term" value="F:mismatched DNA binding"/>
    <property type="evidence" value="ECO:0007669"/>
    <property type="project" value="InterPro"/>
</dbReference>
<dbReference type="PANTHER" id="PTHR11361:SF99">
    <property type="entry name" value="DNA MISMATCH REPAIR PROTEIN"/>
    <property type="match status" value="1"/>
</dbReference>
<evidence type="ECO:0000256" key="3">
    <source>
        <dbReference type="ARBA" id="ARBA00023125"/>
    </source>
</evidence>
<dbReference type="InterPro" id="IPR000432">
    <property type="entry name" value="DNA_mismatch_repair_MutS_C"/>
</dbReference>